<dbReference type="PANTHER" id="PTHR30480:SF13">
    <property type="entry name" value="BETA-HEXOSAMINIDASE"/>
    <property type="match status" value="1"/>
</dbReference>
<protein>
    <recommendedName>
        <fullName evidence="3">beta-N-acetylhexosaminidase</fullName>
        <ecNumber evidence="3">3.2.1.52</ecNumber>
    </recommendedName>
</protein>
<evidence type="ECO:0000313" key="7">
    <source>
        <dbReference type="EMBL" id="AKS41724.1"/>
    </source>
</evidence>
<feature type="domain" description="Glycoside hydrolase family 3 N-terminal" evidence="6">
    <location>
        <begin position="19"/>
        <end position="289"/>
    </location>
</feature>
<dbReference type="GO" id="GO:0004563">
    <property type="term" value="F:beta-N-acetylhexosaminidase activity"/>
    <property type="evidence" value="ECO:0007669"/>
    <property type="project" value="UniProtKB-EC"/>
</dbReference>
<dbReference type="InterPro" id="IPR050226">
    <property type="entry name" value="NagZ_Beta-hexosaminidase"/>
</dbReference>
<comment type="similarity">
    <text evidence="2">Belongs to the glycosyl hydrolase 3 family.</text>
</comment>
<dbReference type="NCBIfam" id="NF003740">
    <property type="entry name" value="PRK05337.1"/>
    <property type="match status" value="1"/>
</dbReference>
<sequence length="342" mass="37437">MMSVERPLGPLIIGFDGTRLDAATREFLLHPAVGGVILFTRNYDNPEQLQVLTEELAALRHPRLVVSVDQEGGRVQRFREGFTRLPPLSVLGRWHASHPDRACDLAYRHGRVMAAELLARGVDLSWAPVLDLDRGSTVIGDRAMADRTEAVVELAGWYLAGMRDAGMAACAKHFPGHGSVEADSHLEVVVDARCERELEDDLAPFARLIDQVQTVMMAHVCYPAVDAAPAGFSRQWVGDCLRGRLGFEGLVVSDDLDMVGAEPAGGLPERLDQAFAAGCDLALVCKPESARRVLELDRDWPVPPAAAMARLYGRPLASLDEQLTVPEFRAWRDSLKALSKDS</sequence>
<dbReference type="InterPro" id="IPR036962">
    <property type="entry name" value="Glyco_hydro_3_N_sf"/>
</dbReference>
<dbReference type="Gene3D" id="3.20.20.300">
    <property type="entry name" value="Glycoside hydrolase, family 3, N-terminal domain"/>
    <property type="match status" value="1"/>
</dbReference>
<comment type="catalytic activity">
    <reaction evidence="1">
        <text>Hydrolysis of terminal non-reducing N-acetyl-D-hexosamine residues in N-acetyl-beta-D-hexosaminides.</text>
        <dbReference type="EC" id="3.2.1.52"/>
    </reaction>
</comment>
<evidence type="ECO:0000256" key="5">
    <source>
        <dbReference type="ARBA" id="ARBA00023295"/>
    </source>
</evidence>
<keyword evidence="5" id="KW-0326">Glycosidase</keyword>
<keyword evidence="8" id="KW-1185">Reference proteome</keyword>
<proteinExistence type="inferred from homology"/>
<dbReference type="AlphaFoldDB" id="A0A0K0XVJ9"/>
<dbReference type="InterPro" id="IPR001764">
    <property type="entry name" value="Glyco_hydro_3_N"/>
</dbReference>
<organism evidence="7 8">
    <name type="scientific">Wenzhouxiangella marina</name>
    <dbReference type="NCBI Taxonomy" id="1579979"/>
    <lineage>
        <taxon>Bacteria</taxon>
        <taxon>Pseudomonadati</taxon>
        <taxon>Pseudomonadota</taxon>
        <taxon>Gammaproteobacteria</taxon>
        <taxon>Chromatiales</taxon>
        <taxon>Wenzhouxiangellaceae</taxon>
        <taxon>Wenzhouxiangella</taxon>
    </lineage>
</organism>
<evidence type="ECO:0000256" key="2">
    <source>
        <dbReference type="ARBA" id="ARBA00005336"/>
    </source>
</evidence>
<dbReference type="EMBL" id="CP012154">
    <property type="protein sequence ID" value="AKS41724.1"/>
    <property type="molecule type" value="Genomic_DNA"/>
</dbReference>
<accession>A0A0K0XVJ9</accession>
<dbReference type="Proteomes" id="UP000066624">
    <property type="component" value="Chromosome"/>
</dbReference>
<evidence type="ECO:0000256" key="4">
    <source>
        <dbReference type="ARBA" id="ARBA00022801"/>
    </source>
</evidence>
<reference evidence="7 8" key="1">
    <citation type="submission" date="2015-07" db="EMBL/GenBank/DDBJ databases">
        <authorList>
            <person name="Noorani M."/>
        </authorList>
    </citation>
    <scope>NUCLEOTIDE SEQUENCE [LARGE SCALE GENOMIC DNA]</scope>
    <source>
        <strain evidence="7 8">KCTC 42284</strain>
    </source>
</reference>
<dbReference type="PANTHER" id="PTHR30480">
    <property type="entry name" value="BETA-HEXOSAMINIDASE-RELATED"/>
    <property type="match status" value="1"/>
</dbReference>
<dbReference type="GO" id="GO:0005975">
    <property type="term" value="P:carbohydrate metabolic process"/>
    <property type="evidence" value="ECO:0007669"/>
    <property type="project" value="InterPro"/>
</dbReference>
<dbReference type="PATRIC" id="fig|1579979.3.peg.1386"/>
<dbReference type="EC" id="3.2.1.52" evidence="3"/>
<evidence type="ECO:0000313" key="8">
    <source>
        <dbReference type="Proteomes" id="UP000066624"/>
    </source>
</evidence>
<evidence type="ECO:0000256" key="1">
    <source>
        <dbReference type="ARBA" id="ARBA00001231"/>
    </source>
</evidence>
<gene>
    <name evidence="7" type="ORF">WM2015_1352</name>
</gene>
<evidence type="ECO:0000259" key="6">
    <source>
        <dbReference type="Pfam" id="PF00933"/>
    </source>
</evidence>
<dbReference type="STRING" id="1579979.WM2015_1352"/>
<dbReference type="Pfam" id="PF00933">
    <property type="entry name" value="Glyco_hydro_3"/>
    <property type="match status" value="1"/>
</dbReference>
<dbReference type="GO" id="GO:0009254">
    <property type="term" value="P:peptidoglycan turnover"/>
    <property type="evidence" value="ECO:0007669"/>
    <property type="project" value="TreeGrafter"/>
</dbReference>
<dbReference type="InterPro" id="IPR017853">
    <property type="entry name" value="GH"/>
</dbReference>
<keyword evidence="4" id="KW-0378">Hydrolase</keyword>
<dbReference type="KEGG" id="wma:WM2015_1352"/>
<name>A0A0K0XVJ9_9GAMM</name>
<dbReference type="SUPFAM" id="SSF51445">
    <property type="entry name" value="(Trans)glycosidases"/>
    <property type="match status" value="1"/>
</dbReference>
<evidence type="ECO:0000256" key="3">
    <source>
        <dbReference type="ARBA" id="ARBA00012663"/>
    </source>
</evidence>